<dbReference type="Pfam" id="PF01551">
    <property type="entry name" value="Peptidase_M23"/>
    <property type="match status" value="1"/>
</dbReference>
<name>A0A285UWB6_9HYPH</name>
<dbReference type="Proteomes" id="UP000219167">
    <property type="component" value="Unassembled WGS sequence"/>
</dbReference>
<dbReference type="AlphaFoldDB" id="A0A285UWB6"/>
<gene>
    <name evidence="3" type="ORF">SAMN05892877_11743</name>
</gene>
<evidence type="ECO:0000313" key="4">
    <source>
        <dbReference type="Proteomes" id="UP000219167"/>
    </source>
</evidence>
<dbReference type="EMBL" id="OBQD01000017">
    <property type="protein sequence ID" value="SOC45658.1"/>
    <property type="molecule type" value="Genomic_DNA"/>
</dbReference>
<sequence length="397" mass="41487">MRILSPVLAAVATILAGQPSYAQSLKADEVFSSIAVRPLSAPDPVTGADGRVHLAYELLVVNPSRLFVTLEKVESVDAEGRLLGSMEGDALSKMTTPYAGTGLEIPPGGSATVFMDVSLAVGEALPPDLFARITAKRMAAGADGKAQPLPKDSPIPETFTFAGAATGIGKPAVAVEPPLKGSGWVAVNGCCDEITSHRGAVMSINGRLRVPERFAIDWVKLDDKGKLFDGDVSRLQSYPYYGTSVVAAADGIVVNLYDEADEQVPGGDAKGITTENIGGNMLVVDIGGGAYAFYAHLQRGSLKVKLGDRVKTGEVIGLLGNTGNSTAPHLHFHVMDGPSPLDANGLPFVFKRFSSQGTLAPGSDEAIQRGEPASIVKTPSGQHVNQLPLNNEVVDFD</sequence>
<proteinExistence type="predicted"/>
<keyword evidence="1" id="KW-0732">Signal</keyword>
<dbReference type="PANTHER" id="PTHR21666:SF270">
    <property type="entry name" value="MUREIN HYDROLASE ACTIVATOR ENVC"/>
    <property type="match status" value="1"/>
</dbReference>
<dbReference type="CDD" id="cd12797">
    <property type="entry name" value="M23_peptidase"/>
    <property type="match status" value="1"/>
</dbReference>
<dbReference type="PANTHER" id="PTHR21666">
    <property type="entry name" value="PEPTIDASE-RELATED"/>
    <property type="match status" value="1"/>
</dbReference>
<feature type="domain" description="M23ase beta-sheet core" evidence="2">
    <location>
        <begin position="241"/>
        <end position="342"/>
    </location>
</feature>
<dbReference type="InterPro" id="IPR011055">
    <property type="entry name" value="Dup_hybrid_motif"/>
</dbReference>
<dbReference type="Gene3D" id="2.70.70.10">
    <property type="entry name" value="Glucose Permease (Domain IIA)"/>
    <property type="match status" value="1"/>
</dbReference>
<dbReference type="RefSeq" id="WP_176526853.1">
    <property type="nucleotide sequence ID" value="NZ_OBQD01000017.1"/>
</dbReference>
<protein>
    <submittedName>
        <fullName evidence="3">Peptidase M23-like protein</fullName>
    </submittedName>
</protein>
<dbReference type="InterPro" id="IPR050570">
    <property type="entry name" value="Cell_wall_metabolism_enzyme"/>
</dbReference>
<feature type="chain" id="PRO_5013126317" evidence="1">
    <location>
        <begin position="23"/>
        <end position="397"/>
    </location>
</feature>
<keyword evidence="4" id="KW-1185">Reference proteome</keyword>
<dbReference type="GO" id="GO:0004222">
    <property type="term" value="F:metalloendopeptidase activity"/>
    <property type="evidence" value="ECO:0007669"/>
    <property type="project" value="TreeGrafter"/>
</dbReference>
<feature type="signal peptide" evidence="1">
    <location>
        <begin position="1"/>
        <end position="22"/>
    </location>
</feature>
<evidence type="ECO:0000256" key="1">
    <source>
        <dbReference type="SAM" id="SignalP"/>
    </source>
</evidence>
<accession>A0A285UWB6</accession>
<organism evidence="3 4">
    <name type="scientific">Rhizobium subbaraonis</name>
    <dbReference type="NCBI Taxonomy" id="908946"/>
    <lineage>
        <taxon>Bacteria</taxon>
        <taxon>Pseudomonadati</taxon>
        <taxon>Pseudomonadota</taxon>
        <taxon>Alphaproteobacteria</taxon>
        <taxon>Hyphomicrobiales</taxon>
        <taxon>Rhizobiaceae</taxon>
        <taxon>Rhizobium/Agrobacterium group</taxon>
        <taxon>Rhizobium</taxon>
    </lineage>
</organism>
<evidence type="ECO:0000259" key="2">
    <source>
        <dbReference type="Pfam" id="PF01551"/>
    </source>
</evidence>
<reference evidence="3 4" key="1">
    <citation type="submission" date="2017-08" db="EMBL/GenBank/DDBJ databases">
        <authorList>
            <person name="de Groot N.N."/>
        </authorList>
    </citation>
    <scope>NUCLEOTIDE SEQUENCE [LARGE SCALE GENOMIC DNA]</scope>
    <source>
        <strain evidence="3 4">JC85</strain>
    </source>
</reference>
<dbReference type="SUPFAM" id="SSF51261">
    <property type="entry name" value="Duplicated hybrid motif"/>
    <property type="match status" value="1"/>
</dbReference>
<dbReference type="InterPro" id="IPR016047">
    <property type="entry name" value="M23ase_b-sheet_dom"/>
</dbReference>
<evidence type="ECO:0000313" key="3">
    <source>
        <dbReference type="EMBL" id="SOC45658.1"/>
    </source>
</evidence>